<evidence type="ECO:0000256" key="3">
    <source>
        <dbReference type="SAM" id="MobiDB-lite"/>
    </source>
</evidence>
<proteinExistence type="predicted"/>
<feature type="compositionally biased region" description="Low complexity" evidence="3">
    <location>
        <begin position="65"/>
        <end position="78"/>
    </location>
</feature>
<evidence type="ECO:0000313" key="5">
    <source>
        <dbReference type="EMBL" id="KAG9510087.1"/>
    </source>
</evidence>
<feature type="domain" description="Fork-head" evidence="4">
    <location>
        <begin position="1173"/>
        <end position="1247"/>
    </location>
</feature>
<accession>A0ABQ7S9L9</accession>
<dbReference type="PANTHER" id="PTHR45796:SF4">
    <property type="entry name" value="FORKHEAD BOX P, ISOFORM C"/>
    <property type="match status" value="1"/>
</dbReference>
<feature type="compositionally biased region" description="Basic residues" evidence="3">
    <location>
        <begin position="877"/>
        <end position="892"/>
    </location>
</feature>
<dbReference type="PROSITE" id="PS00658">
    <property type="entry name" value="FORK_HEAD_2"/>
    <property type="match status" value="1"/>
</dbReference>
<gene>
    <name evidence="5" type="primary">FOXP1</name>
    <name evidence="5" type="ORF">GZH46_01382</name>
</gene>
<feature type="region of interest" description="Disordered" evidence="3">
    <location>
        <begin position="306"/>
        <end position="377"/>
    </location>
</feature>
<feature type="region of interest" description="Disordered" evidence="3">
    <location>
        <begin position="819"/>
        <end position="854"/>
    </location>
</feature>
<evidence type="ECO:0000256" key="2">
    <source>
        <dbReference type="PROSITE-ProRule" id="PRU00089"/>
    </source>
</evidence>
<reference evidence="5 6" key="1">
    <citation type="submission" date="2020-10" db="EMBL/GenBank/DDBJ databases">
        <authorList>
            <person name="Klimov P.B."/>
            <person name="Dyachkov S.M."/>
            <person name="Chetverikov P.E."/>
        </authorList>
    </citation>
    <scope>NUCLEOTIDE SEQUENCE [LARGE SCALE GENOMIC DNA]</scope>
    <source>
        <strain evidence="5">BMOC 18-1129-001#AD2665</strain>
        <tissue evidence="5">Entire mites</tissue>
    </source>
</reference>
<organism evidence="5 6">
    <name type="scientific">Fragariocoptes setiger</name>
    <dbReference type="NCBI Taxonomy" id="1670756"/>
    <lineage>
        <taxon>Eukaryota</taxon>
        <taxon>Metazoa</taxon>
        <taxon>Ecdysozoa</taxon>
        <taxon>Arthropoda</taxon>
        <taxon>Chelicerata</taxon>
        <taxon>Arachnida</taxon>
        <taxon>Acari</taxon>
        <taxon>Acariformes</taxon>
        <taxon>Trombidiformes</taxon>
        <taxon>Prostigmata</taxon>
        <taxon>Eupodina</taxon>
        <taxon>Eriophyoidea</taxon>
        <taxon>Phytoptidae</taxon>
        <taxon>Fragariocoptes</taxon>
    </lineage>
</organism>
<dbReference type="Gene3D" id="1.20.5.340">
    <property type="match status" value="1"/>
</dbReference>
<dbReference type="InterPro" id="IPR030456">
    <property type="entry name" value="TF_fork_head_CS_2"/>
</dbReference>
<feature type="region of interest" description="Disordered" evidence="3">
    <location>
        <begin position="253"/>
        <end position="274"/>
    </location>
</feature>
<dbReference type="InterPro" id="IPR036390">
    <property type="entry name" value="WH_DNA-bd_sf"/>
</dbReference>
<evidence type="ECO:0000313" key="6">
    <source>
        <dbReference type="Proteomes" id="UP000825002"/>
    </source>
</evidence>
<feature type="compositionally biased region" description="Low complexity" evidence="3">
    <location>
        <begin position="354"/>
        <end position="377"/>
    </location>
</feature>
<feature type="region of interest" description="Disordered" evidence="3">
    <location>
        <begin position="98"/>
        <end position="231"/>
    </location>
</feature>
<feature type="region of interest" description="Disordered" evidence="3">
    <location>
        <begin position="1068"/>
        <end position="1142"/>
    </location>
</feature>
<feature type="compositionally biased region" description="Low complexity" evidence="3">
    <location>
        <begin position="826"/>
        <end position="854"/>
    </location>
</feature>
<feature type="compositionally biased region" description="Low complexity" evidence="3">
    <location>
        <begin position="893"/>
        <end position="905"/>
    </location>
</feature>
<feature type="region of interest" description="Disordered" evidence="3">
    <location>
        <begin position="875"/>
        <end position="905"/>
    </location>
</feature>
<name>A0ABQ7S9L9_9ACAR</name>
<feature type="region of interest" description="Disordered" evidence="3">
    <location>
        <begin position="21"/>
        <end position="85"/>
    </location>
</feature>
<dbReference type="InterPro" id="IPR050998">
    <property type="entry name" value="FOXP"/>
</dbReference>
<feature type="DNA-binding region" description="Fork-head" evidence="2">
    <location>
        <begin position="1173"/>
        <end position="1247"/>
    </location>
</feature>
<keyword evidence="2" id="KW-0539">Nucleus</keyword>
<feature type="compositionally biased region" description="Low complexity" evidence="3">
    <location>
        <begin position="112"/>
        <end position="136"/>
    </location>
</feature>
<feature type="compositionally biased region" description="Low complexity" evidence="3">
    <location>
        <begin position="173"/>
        <end position="189"/>
    </location>
</feature>
<evidence type="ECO:0000259" key="4">
    <source>
        <dbReference type="PROSITE" id="PS50039"/>
    </source>
</evidence>
<comment type="caution">
    <text evidence="5">The sequence shown here is derived from an EMBL/GenBank/DDBJ whole genome shotgun (WGS) entry which is preliminary data.</text>
</comment>
<protein>
    <submittedName>
        <fullName evidence="5">Forkhead box protein P1</fullName>
    </submittedName>
</protein>
<comment type="subcellular location">
    <subcellularLocation>
        <location evidence="2">Nucleus</location>
    </subcellularLocation>
</comment>
<feature type="compositionally biased region" description="Polar residues" evidence="3">
    <location>
        <begin position="332"/>
        <end position="348"/>
    </location>
</feature>
<dbReference type="Gene3D" id="1.10.10.10">
    <property type="entry name" value="Winged helix-like DNA-binding domain superfamily/Winged helix DNA-binding domain"/>
    <property type="match status" value="1"/>
</dbReference>
<evidence type="ECO:0000256" key="1">
    <source>
        <dbReference type="ARBA" id="ARBA00023125"/>
    </source>
</evidence>
<dbReference type="InterPro" id="IPR036388">
    <property type="entry name" value="WH-like_DNA-bd_sf"/>
</dbReference>
<feature type="compositionally biased region" description="Low complexity" evidence="3">
    <location>
        <begin position="21"/>
        <end position="37"/>
    </location>
</feature>
<keyword evidence="6" id="KW-1185">Reference proteome</keyword>
<dbReference type="EMBL" id="JAIFTH010000237">
    <property type="protein sequence ID" value="KAG9510087.1"/>
    <property type="molecule type" value="Genomic_DNA"/>
</dbReference>
<dbReference type="InterPro" id="IPR001766">
    <property type="entry name" value="Fork_head_dom"/>
</dbReference>
<dbReference type="PRINTS" id="PR00053">
    <property type="entry name" value="FORKHEAD"/>
</dbReference>
<dbReference type="Pfam" id="PF00250">
    <property type="entry name" value="Forkhead"/>
    <property type="match status" value="1"/>
</dbReference>
<feature type="non-terminal residue" evidence="5">
    <location>
        <position position="1339"/>
    </location>
</feature>
<feature type="region of interest" description="Disordered" evidence="3">
    <location>
        <begin position="1252"/>
        <end position="1291"/>
    </location>
</feature>
<feature type="compositionally biased region" description="Basic residues" evidence="3">
    <location>
        <begin position="306"/>
        <end position="317"/>
    </location>
</feature>
<feature type="compositionally biased region" description="Polar residues" evidence="3">
    <location>
        <begin position="137"/>
        <end position="159"/>
    </location>
</feature>
<dbReference type="SMART" id="SM00339">
    <property type="entry name" value="FH"/>
    <property type="match status" value="1"/>
</dbReference>
<dbReference type="PROSITE" id="PS50039">
    <property type="entry name" value="FORK_HEAD_3"/>
    <property type="match status" value="1"/>
</dbReference>
<dbReference type="SUPFAM" id="SSF46785">
    <property type="entry name" value="Winged helix' DNA-binding domain"/>
    <property type="match status" value="1"/>
</dbReference>
<feature type="compositionally biased region" description="Low complexity" evidence="3">
    <location>
        <begin position="1077"/>
        <end position="1086"/>
    </location>
</feature>
<feature type="compositionally biased region" description="Low complexity" evidence="3">
    <location>
        <begin position="204"/>
        <end position="215"/>
    </location>
</feature>
<dbReference type="Proteomes" id="UP000825002">
    <property type="component" value="Unassembled WGS sequence"/>
</dbReference>
<feature type="compositionally biased region" description="Low complexity" evidence="3">
    <location>
        <begin position="1096"/>
        <end position="1133"/>
    </location>
</feature>
<feature type="compositionally biased region" description="Basic residues" evidence="3">
    <location>
        <begin position="1273"/>
        <end position="1284"/>
    </location>
</feature>
<dbReference type="PANTHER" id="PTHR45796">
    <property type="entry name" value="FORKHEAD BOX P, ISOFORM C"/>
    <property type="match status" value="1"/>
</dbReference>
<keyword evidence="1 2" id="KW-0238">DNA-binding</keyword>
<feature type="compositionally biased region" description="Basic and acidic residues" evidence="3">
    <location>
        <begin position="318"/>
        <end position="331"/>
    </location>
</feature>
<sequence length="1339" mass="144986">MAISVASTRSLHQHQHLLSSLSSSGASSSSLSSSSESIETIPTHDSSKCQSYHDINNLSTKDNSTENNSALSNLNSRLKTNNIDRKRGKSLLIMLDDKKQQQQHSGIPPSMTSTESNQQQQQQIGPTTETTTTTNINFDQNSFRVDNDTNSTSQQQDENATPIDDNITDNVDRSSSSVDNNKVNKSSSPSPSPSPEHNIGDGMSPSNNNNSANKNSIDDDFTGTSSGSGIGTNLSPTIAVDNYSQESNIATGPVVESPLNKQQQQTNNDDHDEKKTATMVFESIDTDVNRMSPSDVVNDDAIITGHQHHHRHHHKQHQHQEKLQELNKQQHETTNSDSKNKQQRSNCSPPIGINASTPSTNNNNSNATGASNNGNTVNNVSSDNVVCNSADNNATTQLIVDSYIKTAGHEQLSLLLNCLMNNNGSNNSVNYGKSNQSPTTESDKISNDNLCQWPNCGKSIEDNLIGTTTTSENRNYNVNFIRHLICEHNLLGTNSERTTRDTFSQLHLVQQLETRCNKERLRLASMLQHLHQLTQNLTSNTSKNASPSSSVSASTSVSVDNNIMTTDDNSAIFKPMALPMSSSTTATTVTTTSTTSTPIPPIAAVRSSITPQTNHLSNVEHNELIKSLIMASTPQLLDATATVENQAPAPAAIDASTILALIQRSLTHSQHHFSLEQYQQQLAAAAAATATAATSDIDFNRLAFVGNHNYHGTSSNESFQSSIVGRRPLSCSAAAAAPAATASPSFGYGAHNELTRSSSALSDKTHASHVQPVCGKQQQQQQYDARLALAQLESFNQLLRQQSFVWAITPETALYQQQQQALSNYSPTPTSTPRLSSTPMSSSAAAATPTTATATTMLSQSKNHQFDLLDLGLPHQQQHRHHHHHHHHHQRHSISSISESLLSQHGTSTAPVAAAADCVAQQQQQYVNTTSALTSTVSSLSSPSRQRHLSLDRYAGDHHHQSATTSFRHLEHQTNANSDSHSNSPAATHAVSASNNAALFGASNLLNLNSQLGSRLVGVSPPTIHVPSFQPLNHLVTSGSGNEFAGTSASANKRLKTQHYDLMSPLTTRSSQQLVSPTTTATTPTTIDLSVGSHRTSTTTTTAGLDLGASSAHAGHLAADMRTSGSAASSSSGNHVATRGRRKSRFADGFDSSLDVSEAIRNNRQFYKDSDIRPPFTYASLIRQAITETKDKHLTLNEIYTWFQETFCYFRSNAATWKNAVRHNLSLHKCFTRVENVKGAVWTVDESEFCRRRSQSQRSPTPNNGLDESQKVKIGRSSRGRPRMSRTNAPIDFTQTDSNVALQHIAAQLGPSLVPSADSLANKIDESGSNLQIRRMACV</sequence>
<feature type="compositionally biased region" description="Polar residues" evidence="3">
    <location>
        <begin position="38"/>
        <end position="62"/>
    </location>
</feature>